<dbReference type="VEuPathDB" id="VectorBase:GAUT012418"/>
<sequence>MEPFQLVTQFRNEITQVDSNIRPKTSFIELRPILNNGASLKINAAFLGGSATNSRLLLTLGDENCAPALLEVENFSGDLIQPQVDVRSQQLVRIWLFNFVLLSV</sequence>
<name>A0A1A9UQU4_GLOAU</name>
<proteinExistence type="predicted"/>
<organism evidence="1 2">
    <name type="scientific">Glossina austeni</name>
    <name type="common">Savannah tsetse fly</name>
    <dbReference type="NCBI Taxonomy" id="7395"/>
    <lineage>
        <taxon>Eukaryota</taxon>
        <taxon>Metazoa</taxon>
        <taxon>Ecdysozoa</taxon>
        <taxon>Arthropoda</taxon>
        <taxon>Hexapoda</taxon>
        <taxon>Insecta</taxon>
        <taxon>Pterygota</taxon>
        <taxon>Neoptera</taxon>
        <taxon>Endopterygota</taxon>
        <taxon>Diptera</taxon>
        <taxon>Brachycera</taxon>
        <taxon>Muscomorpha</taxon>
        <taxon>Hippoboscoidea</taxon>
        <taxon>Glossinidae</taxon>
        <taxon>Glossina</taxon>
    </lineage>
</organism>
<keyword evidence="2" id="KW-1185">Reference proteome</keyword>
<evidence type="ECO:0000313" key="2">
    <source>
        <dbReference type="Proteomes" id="UP000078200"/>
    </source>
</evidence>
<reference evidence="1" key="1">
    <citation type="submission" date="2020-05" db="UniProtKB">
        <authorList>
            <consortium name="EnsemblMetazoa"/>
        </authorList>
    </citation>
    <scope>IDENTIFICATION</scope>
    <source>
        <strain evidence="1">TTRI</strain>
    </source>
</reference>
<dbReference type="EnsemblMetazoa" id="GAUT012418-RA">
    <property type="protein sequence ID" value="GAUT012418-PA"/>
    <property type="gene ID" value="GAUT012418"/>
</dbReference>
<evidence type="ECO:0000313" key="1">
    <source>
        <dbReference type="EnsemblMetazoa" id="GAUT012418-PA"/>
    </source>
</evidence>
<protein>
    <submittedName>
        <fullName evidence="1">Uncharacterized protein</fullName>
    </submittedName>
</protein>
<dbReference type="Proteomes" id="UP000078200">
    <property type="component" value="Unassembled WGS sequence"/>
</dbReference>
<dbReference type="AlphaFoldDB" id="A0A1A9UQU4"/>
<accession>A0A1A9UQU4</accession>